<reference evidence="2" key="1">
    <citation type="submission" date="2016-10" db="EMBL/GenBank/DDBJ databases">
        <authorList>
            <person name="Varghese N."/>
            <person name="Submissions S."/>
        </authorList>
    </citation>
    <scope>NUCLEOTIDE SEQUENCE [LARGE SCALE GENOMIC DNA]</scope>
    <source>
        <strain evidence="2">DSM 19684</strain>
    </source>
</reference>
<dbReference type="InterPro" id="IPR009833">
    <property type="entry name" value="DUF1398"/>
</dbReference>
<dbReference type="EMBL" id="FNBH01000001">
    <property type="protein sequence ID" value="SDE92363.1"/>
    <property type="molecule type" value="Genomic_DNA"/>
</dbReference>
<dbReference type="AlphaFoldDB" id="A0A1G7GWC8"/>
<dbReference type="STRING" id="454006.SAMN05421825_0596"/>
<evidence type="ECO:0000313" key="2">
    <source>
        <dbReference type="Proteomes" id="UP000199203"/>
    </source>
</evidence>
<dbReference type="SUPFAM" id="SSF160419">
    <property type="entry name" value="YdfO-like"/>
    <property type="match status" value="1"/>
</dbReference>
<dbReference type="Proteomes" id="UP000199203">
    <property type="component" value="Unassembled WGS sequence"/>
</dbReference>
<evidence type="ECO:0000313" key="1">
    <source>
        <dbReference type="EMBL" id="SDE92363.1"/>
    </source>
</evidence>
<accession>A0A1G7GWC8</accession>
<gene>
    <name evidence="1" type="ORF">SAMN05421825_0596</name>
</gene>
<dbReference type="InterPro" id="IPR036696">
    <property type="entry name" value="YdfO-like_sf"/>
</dbReference>
<keyword evidence="2" id="KW-1185">Reference proteome</keyword>
<name>A0A1G7GWC8_9FLAO</name>
<dbReference type="Gene3D" id="3.30.1810.10">
    <property type="entry name" value="YdfO-like"/>
    <property type="match status" value="1"/>
</dbReference>
<protein>
    <submittedName>
        <fullName evidence="1">Uncharacterized conserved protein YbcV, DUF1398 family</fullName>
    </submittedName>
</protein>
<dbReference type="RefSeq" id="WP_089871207.1">
    <property type="nucleotide sequence ID" value="NZ_FNBH01000001.1"/>
</dbReference>
<organism evidence="1 2">
    <name type="scientific">Epilithonimonas hungarica</name>
    <dbReference type="NCBI Taxonomy" id="454006"/>
    <lineage>
        <taxon>Bacteria</taxon>
        <taxon>Pseudomonadati</taxon>
        <taxon>Bacteroidota</taxon>
        <taxon>Flavobacteriia</taxon>
        <taxon>Flavobacteriales</taxon>
        <taxon>Weeksellaceae</taxon>
        <taxon>Chryseobacterium group</taxon>
        <taxon>Epilithonimonas</taxon>
    </lineage>
</organism>
<dbReference type="Pfam" id="PF07166">
    <property type="entry name" value="DUF1398"/>
    <property type="match status" value="1"/>
</dbReference>
<proteinExistence type="predicted"/>
<dbReference type="OrthoDB" id="1550456at2"/>
<sequence>MMFTLQQIQDAHSNVESGKGFPQFAKIIREMGVKSLETFVEDGSTNYLGSDGYKVSAPQQYAPLLIYGIPNPEKFLSDLRNHQQGATDFFQFCKDCADSGIYKWIVDIDAKICTYYTENGTIVFEERIPI</sequence>